<organism evidence="2">
    <name type="scientific">Sesamum radiatum</name>
    <name type="common">Black benniseed</name>
    <dbReference type="NCBI Taxonomy" id="300843"/>
    <lineage>
        <taxon>Eukaryota</taxon>
        <taxon>Viridiplantae</taxon>
        <taxon>Streptophyta</taxon>
        <taxon>Embryophyta</taxon>
        <taxon>Tracheophyta</taxon>
        <taxon>Spermatophyta</taxon>
        <taxon>Magnoliopsida</taxon>
        <taxon>eudicotyledons</taxon>
        <taxon>Gunneridae</taxon>
        <taxon>Pentapetalae</taxon>
        <taxon>asterids</taxon>
        <taxon>lamiids</taxon>
        <taxon>Lamiales</taxon>
        <taxon>Pedaliaceae</taxon>
        <taxon>Sesamum</taxon>
    </lineage>
</organism>
<reference evidence="2" key="1">
    <citation type="submission" date="2020-06" db="EMBL/GenBank/DDBJ databases">
        <authorList>
            <person name="Li T."/>
            <person name="Hu X."/>
            <person name="Zhang T."/>
            <person name="Song X."/>
            <person name="Zhang H."/>
            <person name="Dai N."/>
            <person name="Sheng W."/>
            <person name="Hou X."/>
            <person name="Wei L."/>
        </authorList>
    </citation>
    <scope>NUCLEOTIDE SEQUENCE</scope>
    <source>
        <strain evidence="2">G02</strain>
        <tissue evidence="2">Leaf</tissue>
    </source>
</reference>
<evidence type="ECO:0000259" key="1">
    <source>
        <dbReference type="Pfam" id="PF22936"/>
    </source>
</evidence>
<name>A0AAW2VPG5_SESRA</name>
<dbReference type="AlphaFoldDB" id="A0AAW2VPG5"/>
<reference evidence="2" key="2">
    <citation type="journal article" date="2024" name="Plant">
        <title>Genomic evolution and insights into agronomic trait innovations of Sesamum species.</title>
        <authorList>
            <person name="Miao H."/>
            <person name="Wang L."/>
            <person name="Qu L."/>
            <person name="Liu H."/>
            <person name="Sun Y."/>
            <person name="Le M."/>
            <person name="Wang Q."/>
            <person name="Wei S."/>
            <person name="Zheng Y."/>
            <person name="Lin W."/>
            <person name="Duan Y."/>
            <person name="Cao H."/>
            <person name="Xiong S."/>
            <person name="Wang X."/>
            <person name="Wei L."/>
            <person name="Li C."/>
            <person name="Ma Q."/>
            <person name="Ju M."/>
            <person name="Zhao R."/>
            <person name="Li G."/>
            <person name="Mu C."/>
            <person name="Tian Q."/>
            <person name="Mei H."/>
            <person name="Zhang T."/>
            <person name="Gao T."/>
            <person name="Zhang H."/>
        </authorList>
    </citation>
    <scope>NUCLEOTIDE SEQUENCE</scope>
    <source>
        <strain evidence="2">G02</strain>
    </source>
</reference>
<feature type="domain" description="Retrovirus-related Pol polyprotein from transposon TNT 1-94-like beta-barrel" evidence="1">
    <location>
        <begin position="10"/>
        <end position="51"/>
    </location>
</feature>
<dbReference type="EMBL" id="JACGWJ010000003">
    <property type="protein sequence ID" value="KAL0431213.1"/>
    <property type="molecule type" value="Genomic_DNA"/>
</dbReference>
<proteinExistence type="predicted"/>
<dbReference type="Pfam" id="PF22936">
    <property type="entry name" value="Pol_BBD"/>
    <property type="match status" value="1"/>
</dbReference>
<evidence type="ECO:0000313" key="2">
    <source>
        <dbReference type="EMBL" id="KAL0431213.1"/>
    </source>
</evidence>
<sequence>MLVPGATEGGRTVSMGNSSTAKVLGIGSVDLKFPSGRILLLKRVHHGPTLVRDMD</sequence>
<accession>A0AAW2VPG5</accession>
<protein>
    <recommendedName>
        <fullName evidence="1">Retrovirus-related Pol polyprotein from transposon TNT 1-94-like beta-barrel domain-containing protein</fullName>
    </recommendedName>
</protein>
<dbReference type="InterPro" id="IPR054722">
    <property type="entry name" value="PolX-like_BBD"/>
</dbReference>
<gene>
    <name evidence="2" type="ORF">Sradi_0747300</name>
</gene>
<comment type="caution">
    <text evidence="2">The sequence shown here is derived from an EMBL/GenBank/DDBJ whole genome shotgun (WGS) entry which is preliminary data.</text>
</comment>